<dbReference type="PANTHER" id="PTHR45915:SF2">
    <property type="entry name" value="TOUTATIS, ISOFORM E"/>
    <property type="match status" value="1"/>
</dbReference>
<evidence type="ECO:0000256" key="3">
    <source>
        <dbReference type="ARBA" id="ARBA00023242"/>
    </source>
</evidence>
<name>A0A2N0RPV2_9GLOM</name>
<dbReference type="Pfam" id="PF00439">
    <property type="entry name" value="Bromodomain"/>
    <property type="match status" value="1"/>
</dbReference>
<dbReference type="InterPro" id="IPR036427">
    <property type="entry name" value="Bromodomain-like_sf"/>
</dbReference>
<dbReference type="VEuPathDB" id="FungiDB:RhiirFUN_010172"/>
<dbReference type="Gene3D" id="1.20.920.10">
    <property type="entry name" value="Bromodomain-like"/>
    <property type="match status" value="1"/>
</dbReference>
<evidence type="ECO:0000256" key="2">
    <source>
        <dbReference type="ARBA" id="ARBA00023117"/>
    </source>
</evidence>
<dbReference type="PANTHER" id="PTHR45915">
    <property type="entry name" value="TRANSCRIPTION INTERMEDIARY FACTOR"/>
    <property type="match status" value="1"/>
</dbReference>
<dbReference type="PRINTS" id="PR00503">
    <property type="entry name" value="BROMODOMAIN"/>
</dbReference>
<organism evidence="6 7">
    <name type="scientific">Rhizophagus irregularis</name>
    <dbReference type="NCBI Taxonomy" id="588596"/>
    <lineage>
        <taxon>Eukaryota</taxon>
        <taxon>Fungi</taxon>
        <taxon>Fungi incertae sedis</taxon>
        <taxon>Mucoromycota</taxon>
        <taxon>Glomeromycotina</taxon>
        <taxon>Glomeromycetes</taxon>
        <taxon>Glomerales</taxon>
        <taxon>Glomeraceae</taxon>
        <taxon>Rhizophagus</taxon>
    </lineage>
</organism>
<dbReference type="SUPFAM" id="SSF47370">
    <property type="entry name" value="Bromodomain"/>
    <property type="match status" value="1"/>
</dbReference>
<protein>
    <recommendedName>
        <fullName evidence="5">Bromo domain-containing protein</fullName>
    </recommendedName>
</protein>
<gene>
    <name evidence="6" type="ORF">RhiirA1_461229</name>
</gene>
<dbReference type="VEuPathDB" id="FungiDB:FUN_006328"/>
<dbReference type="PROSITE" id="PS50014">
    <property type="entry name" value="BROMODOMAIN_2"/>
    <property type="match status" value="1"/>
</dbReference>
<evidence type="ECO:0000256" key="4">
    <source>
        <dbReference type="PROSITE-ProRule" id="PRU00035"/>
    </source>
</evidence>
<comment type="subcellular location">
    <subcellularLocation>
        <location evidence="1">Nucleus</location>
    </subcellularLocation>
</comment>
<evidence type="ECO:0000313" key="7">
    <source>
        <dbReference type="Proteomes" id="UP000232688"/>
    </source>
</evidence>
<evidence type="ECO:0000259" key="5">
    <source>
        <dbReference type="PROSITE" id="PS50014"/>
    </source>
</evidence>
<dbReference type="GO" id="GO:0005634">
    <property type="term" value="C:nucleus"/>
    <property type="evidence" value="ECO:0007669"/>
    <property type="project" value="UniProtKB-SubCell"/>
</dbReference>
<keyword evidence="3" id="KW-0539">Nucleus</keyword>
<reference evidence="6 7" key="2">
    <citation type="submission" date="2017-10" db="EMBL/GenBank/DDBJ databases">
        <title>Genome analyses suggest a sexual origin of heterokaryosis in a supposedly ancient asexual fungus.</title>
        <authorList>
            <person name="Corradi N."/>
            <person name="Sedzielewska K."/>
            <person name="Noel J."/>
            <person name="Charron P."/>
            <person name="Farinelli L."/>
            <person name="Marton T."/>
            <person name="Kruger M."/>
            <person name="Pelin A."/>
            <person name="Brachmann A."/>
            <person name="Corradi N."/>
        </authorList>
    </citation>
    <scope>NUCLEOTIDE SEQUENCE [LARGE SCALE GENOMIC DNA]</scope>
    <source>
        <strain evidence="6 7">A1</strain>
    </source>
</reference>
<keyword evidence="2 4" id="KW-0103">Bromodomain</keyword>
<dbReference type="InterPro" id="IPR001487">
    <property type="entry name" value="Bromodomain"/>
</dbReference>
<dbReference type="GO" id="GO:0000785">
    <property type="term" value="C:chromatin"/>
    <property type="evidence" value="ECO:0007669"/>
    <property type="project" value="TreeGrafter"/>
</dbReference>
<sequence>MTIGDPAHSFIINLSHSSKIKGQFNNRQWTEFIKRRPGVVRNTYHYEIEPLISNLFSQEMDLLQACKKWHELRNLAAPERGSKSSYRGFLDLYHNIIVTSTFSNNWKNLDNAWATHFLEESEKLNFDQEVLKEKVNTERLQHRKILQSFWQEIIKEYEKENLVPTIASCSKVSAKDFSKTSQQKDIELINFCYDILHELENKTCALPFKYIKKKDMIIKHPMDLSTINLKLKNNQYKSLEGFEKDIRLIFRNCYTYNEAGSEICYLGEVLESVFNKKWIEKITHQVKQRDELKRVRDDADIESEHWKKQCRILEENKNNVVYRQFVDNAFLIASAYESLIEGNIIPFIKTLKTFLLTRSRMSLSSTNEPVIQAIIENFLPLKYCIPELALVINGKKPKGSGRFGFSDIFVLGKTGVNNISLELKCISLIGLIENQVNNFNANELEILDKMLEKEDEESLLKRTYVYWSKEHKKTNKTTIGEVLNNGISQLKLYMKTISKGKNINYSSSGVFDERVKITKSDPNKLKGFVILVIGFHRILWRPVEEIITN</sequence>
<evidence type="ECO:0000256" key="1">
    <source>
        <dbReference type="ARBA" id="ARBA00004123"/>
    </source>
</evidence>
<proteinExistence type="predicted"/>
<dbReference type="AlphaFoldDB" id="A0A2N0RPV2"/>
<comment type="caution">
    <text evidence="6">The sequence shown here is derived from an EMBL/GenBank/DDBJ whole genome shotgun (WGS) entry which is preliminary data.</text>
</comment>
<dbReference type="EMBL" id="LLXH01000554">
    <property type="protein sequence ID" value="PKC65319.1"/>
    <property type="molecule type" value="Genomic_DNA"/>
</dbReference>
<dbReference type="Proteomes" id="UP000232688">
    <property type="component" value="Unassembled WGS sequence"/>
</dbReference>
<dbReference type="VEuPathDB" id="FungiDB:RhiirA1_461229"/>
<evidence type="ECO:0000313" key="6">
    <source>
        <dbReference type="EMBL" id="PKC65319.1"/>
    </source>
</evidence>
<feature type="domain" description="Bromo" evidence="5">
    <location>
        <begin position="217"/>
        <end position="264"/>
    </location>
</feature>
<accession>A0A2N0RPV2</accession>
<dbReference type="SMART" id="SM00297">
    <property type="entry name" value="BROMO"/>
    <property type="match status" value="1"/>
</dbReference>
<dbReference type="GO" id="GO:0006325">
    <property type="term" value="P:chromatin organization"/>
    <property type="evidence" value="ECO:0007669"/>
    <property type="project" value="UniProtKB-ARBA"/>
</dbReference>
<reference evidence="6 7" key="1">
    <citation type="submission" date="2017-10" db="EMBL/GenBank/DDBJ databases">
        <title>Extensive intraspecific genome diversity in a model arbuscular mycorrhizal fungus.</title>
        <authorList>
            <person name="Chen E.C.H."/>
            <person name="Morin E."/>
            <person name="Baudet D."/>
            <person name="Noel J."/>
            <person name="Ndikumana S."/>
            <person name="Charron P."/>
            <person name="St-Onge C."/>
            <person name="Giorgi J."/>
            <person name="Grigoriev I.V."/>
            <person name="Roux C."/>
            <person name="Martin F.M."/>
            <person name="Corradi N."/>
        </authorList>
    </citation>
    <scope>NUCLEOTIDE SEQUENCE [LARGE SCALE GENOMIC DNA]</scope>
    <source>
        <strain evidence="6 7">A1</strain>
    </source>
</reference>